<evidence type="ECO:0000256" key="3">
    <source>
        <dbReference type="SAM" id="MobiDB-lite"/>
    </source>
</evidence>
<dbReference type="EMBL" id="CDMY01000896">
    <property type="protein sequence ID" value="CEM36493.1"/>
    <property type="molecule type" value="Genomic_DNA"/>
</dbReference>
<protein>
    <submittedName>
        <fullName evidence="4">Uncharacterized protein</fullName>
    </submittedName>
</protein>
<keyword evidence="5" id="KW-1185">Reference proteome</keyword>
<feature type="region of interest" description="Disordered" evidence="3">
    <location>
        <begin position="1"/>
        <end position="74"/>
    </location>
</feature>
<name>A0A0G4GZH0_VITBC</name>
<dbReference type="Gene3D" id="1.25.40.20">
    <property type="entry name" value="Ankyrin repeat-containing domain"/>
    <property type="match status" value="1"/>
</dbReference>
<dbReference type="PANTHER" id="PTHR24189:SF50">
    <property type="entry name" value="ANKYRIN REPEAT AND SOCS BOX PROTEIN 2"/>
    <property type="match status" value="1"/>
</dbReference>
<dbReference type="InterPro" id="IPR050745">
    <property type="entry name" value="Multifunctional_regulatory"/>
</dbReference>
<evidence type="ECO:0000256" key="1">
    <source>
        <dbReference type="ARBA" id="ARBA00022737"/>
    </source>
</evidence>
<dbReference type="VEuPathDB" id="CryptoDB:Vbra_4632"/>
<dbReference type="Proteomes" id="UP000041254">
    <property type="component" value="Unassembled WGS sequence"/>
</dbReference>
<keyword evidence="2" id="KW-0040">ANK repeat</keyword>
<evidence type="ECO:0000313" key="4">
    <source>
        <dbReference type="EMBL" id="CEM36493.1"/>
    </source>
</evidence>
<proteinExistence type="predicted"/>
<feature type="non-terminal residue" evidence="4">
    <location>
        <position position="624"/>
    </location>
</feature>
<dbReference type="InterPro" id="IPR002110">
    <property type="entry name" value="Ankyrin_rpt"/>
</dbReference>
<evidence type="ECO:0000256" key="2">
    <source>
        <dbReference type="ARBA" id="ARBA00023043"/>
    </source>
</evidence>
<organism evidence="4 5">
    <name type="scientific">Vitrella brassicaformis (strain CCMP3155)</name>
    <dbReference type="NCBI Taxonomy" id="1169540"/>
    <lineage>
        <taxon>Eukaryota</taxon>
        <taxon>Sar</taxon>
        <taxon>Alveolata</taxon>
        <taxon>Colpodellida</taxon>
        <taxon>Vitrellaceae</taxon>
        <taxon>Vitrella</taxon>
    </lineage>
</organism>
<sequence length="624" mass="65640">MSSGRPDTDMAPAGPADGGDGDEDDLERAGQHGGGDVRRPVDLEERQEGRAGGGAVSNVVVRQRNNASMTEPSRIPSPAIYLEAGAVDGPQAAASPSSYTGVGVGVVKRAGFPLEREEPKRARGEGQAHPLAANLPNAQQPQRPPAPHPAAGVGVLPSTGLTLSGHAHRPPPLSRLGGGVSSAGGDRAVGAGVGGDGSDGQQGSGQGRQTGGAPLPSGWNSLESGEIDVRFPLGTSYASRQLSESIIRRTITDAQQVTQLIQQKGADLNVEPLLRVAGTTGRYEAYPLVALCIDNLTDNRLPSIWAGDGGDYSPVAMPTWETPALQLAVMRALIQRGADINGGSHLSRPIRVALASCNRAAFDLLMGQPGIQLRGREAAMQVRTLPTDQPTEAHEAILLSFYRQLIQRDTTLATERDLGGMNLLHSAAMRPPVWSQQFIESYIDLLVANGADITAVDILGGRTPLHLAALCSCGSHRVAASLCRRLTAADINRGTPNDPTYTPLTVAAERLDEDIQQLQEGNTGQAVRDRLTFRIPHVKTTIRVLLQAGADIALMPTATEEDRRRRQLVLPEYATVLNNLPDDVMAAVLNNLPDDVMAAINGQAIHLKAGAVNGPQAAASPSSY</sequence>
<evidence type="ECO:0000313" key="5">
    <source>
        <dbReference type="Proteomes" id="UP000041254"/>
    </source>
</evidence>
<feature type="region of interest" description="Disordered" evidence="3">
    <location>
        <begin position="135"/>
        <end position="221"/>
    </location>
</feature>
<keyword evidence="1" id="KW-0677">Repeat</keyword>
<dbReference type="Pfam" id="PF00023">
    <property type="entry name" value="Ank"/>
    <property type="match status" value="1"/>
</dbReference>
<dbReference type="InterPro" id="IPR036770">
    <property type="entry name" value="Ankyrin_rpt-contain_sf"/>
</dbReference>
<feature type="compositionally biased region" description="Basic and acidic residues" evidence="3">
    <location>
        <begin position="27"/>
        <end position="49"/>
    </location>
</feature>
<gene>
    <name evidence="4" type="ORF">Vbra_4632</name>
</gene>
<reference evidence="4 5" key="1">
    <citation type="submission" date="2014-11" db="EMBL/GenBank/DDBJ databases">
        <authorList>
            <person name="Zhu J."/>
            <person name="Qi W."/>
            <person name="Song R."/>
        </authorList>
    </citation>
    <scope>NUCLEOTIDE SEQUENCE [LARGE SCALE GENOMIC DNA]</scope>
</reference>
<dbReference type="InParanoid" id="A0A0G4GZH0"/>
<dbReference type="SUPFAM" id="SSF48403">
    <property type="entry name" value="Ankyrin repeat"/>
    <property type="match status" value="1"/>
</dbReference>
<feature type="compositionally biased region" description="Gly residues" evidence="3">
    <location>
        <begin position="191"/>
        <end position="210"/>
    </location>
</feature>
<dbReference type="PhylomeDB" id="A0A0G4GZH0"/>
<dbReference type="PANTHER" id="PTHR24189">
    <property type="entry name" value="MYOTROPHIN"/>
    <property type="match status" value="1"/>
</dbReference>
<dbReference type="AlphaFoldDB" id="A0A0G4GZH0"/>
<accession>A0A0G4GZH0</accession>